<protein>
    <submittedName>
        <fullName evidence="9">RWP-RK domain</fullName>
    </submittedName>
</protein>
<keyword evidence="3" id="KW-0175">Coiled coil</keyword>
<gene>
    <name evidence="9" type="ORF">GN244_ATG01815</name>
</gene>
<evidence type="ECO:0000256" key="7">
    <source>
        <dbReference type="SAM" id="MobiDB-lite"/>
    </source>
</evidence>
<evidence type="ECO:0000256" key="2">
    <source>
        <dbReference type="ARBA" id="ARBA00023015"/>
    </source>
</evidence>
<dbReference type="PANTHER" id="PTHR46373">
    <property type="entry name" value="PROTEIN RKD4"/>
    <property type="match status" value="1"/>
</dbReference>
<dbReference type="PROSITE" id="PS51519">
    <property type="entry name" value="RWP_RK"/>
    <property type="match status" value="1"/>
</dbReference>
<reference evidence="9" key="1">
    <citation type="submission" date="2020-04" db="EMBL/GenBank/DDBJ databases">
        <title>Hybrid Assembly of Korean Phytophthora infestans isolates.</title>
        <authorList>
            <person name="Prokchorchik M."/>
            <person name="Lee Y."/>
            <person name="Seo J."/>
            <person name="Cho J.-H."/>
            <person name="Park Y.-E."/>
            <person name="Jang D.-C."/>
            <person name="Im J.-S."/>
            <person name="Choi J.-G."/>
            <person name="Park H.-J."/>
            <person name="Lee G.-B."/>
            <person name="Lee Y.-G."/>
            <person name="Hong S.-Y."/>
            <person name="Cho K."/>
            <person name="Sohn K.H."/>
        </authorList>
    </citation>
    <scope>NUCLEOTIDE SEQUENCE</scope>
    <source>
        <strain evidence="9">KR_1_A1</strain>
    </source>
</reference>
<keyword evidence="4" id="KW-0238">DNA-binding</keyword>
<dbReference type="PANTHER" id="PTHR46373:SF2">
    <property type="entry name" value="RWP-RK DOMAIN-CONTAINING PROTEIN"/>
    <property type="match status" value="1"/>
</dbReference>
<dbReference type="GO" id="GO:0003700">
    <property type="term" value="F:DNA-binding transcription factor activity"/>
    <property type="evidence" value="ECO:0007669"/>
    <property type="project" value="InterPro"/>
</dbReference>
<dbReference type="Proteomes" id="UP000602510">
    <property type="component" value="Unassembled WGS sequence"/>
</dbReference>
<feature type="domain" description="RWP-RK" evidence="8">
    <location>
        <begin position="104"/>
        <end position="189"/>
    </location>
</feature>
<comment type="function">
    <text evidence="1">Putative transcription factor.</text>
</comment>
<keyword evidence="5" id="KW-0804">Transcription</keyword>
<keyword evidence="2" id="KW-0805">Transcription regulation</keyword>
<keyword evidence="10" id="KW-1185">Reference proteome</keyword>
<feature type="region of interest" description="Disordered" evidence="7">
    <location>
        <begin position="230"/>
        <end position="260"/>
    </location>
</feature>
<comment type="caution">
    <text evidence="9">The sequence shown here is derived from an EMBL/GenBank/DDBJ whole genome shotgun (WGS) entry which is preliminary data.</text>
</comment>
<name>A0A833WPR2_PHYIN</name>
<evidence type="ECO:0000256" key="5">
    <source>
        <dbReference type="ARBA" id="ARBA00023163"/>
    </source>
</evidence>
<dbReference type="EMBL" id="WSZM01000040">
    <property type="protein sequence ID" value="KAF4045770.1"/>
    <property type="molecule type" value="Genomic_DNA"/>
</dbReference>
<evidence type="ECO:0000256" key="4">
    <source>
        <dbReference type="ARBA" id="ARBA00023125"/>
    </source>
</evidence>
<accession>A0A833WPR2</accession>
<sequence>MGKDLCFEIEISRRFRREKLRFCKVRCCQQLPFPDLPAAALEAHINCRHNVINASPMEMELPATPTPTDSRMHLNFQSPTADKAQQSLRMQVAAHNFKKREACDSPVASDDSASPLPVATCNFAALSRHFHLPLKVAAEKFGVRATAFKKRCRAIGIRHWPYRKVRSLKRSLLELEQCQHQAQDGSGPPLSDKQLRQFAGYQSQLKRLLSPETYGIDPFGQILPAHFFQGDTADGSNTPDDHDSDEDSCGSQSPRPSVGRFVYRTKARKHLFTDSPSSASSLHRDKMFFGNPMATSAAAEYGRAQFNQHSQASMVPTQVGFIFDAMYDPFGELSTSTMDPFGENDHPSCGYSLDAVSYDFFPLQPSPTTALRKASAVVPQAASAIDNSTCNWEEPSSIASSGVECHEDDIFRHISPEYGCLV</sequence>
<evidence type="ECO:0000259" key="8">
    <source>
        <dbReference type="PROSITE" id="PS51519"/>
    </source>
</evidence>
<keyword evidence="6" id="KW-0539">Nucleus</keyword>
<evidence type="ECO:0000256" key="3">
    <source>
        <dbReference type="ARBA" id="ARBA00023054"/>
    </source>
</evidence>
<evidence type="ECO:0000313" key="10">
    <source>
        <dbReference type="Proteomes" id="UP000602510"/>
    </source>
</evidence>
<evidence type="ECO:0000256" key="1">
    <source>
        <dbReference type="ARBA" id="ARBA00004049"/>
    </source>
</evidence>
<dbReference type="InterPro" id="IPR003035">
    <property type="entry name" value="RWP-RK_dom"/>
</dbReference>
<proteinExistence type="predicted"/>
<dbReference type="AlphaFoldDB" id="A0A833WPR2"/>
<dbReference type="InterPro" id="IPR044607">
    <property type="entry name" value="RKD-like"/>
</dbReference>
<organism evidence="9 10">
    <name type="scientific">Phytophthora infestans</name>
    <name type="common">Potato late blight agent</name>
    <name type="synonym">Botrytis infestans</name>
    <dbReference type="NCBI Taxonomy" id="4787"/>
    <lineage>
        <taxon>Eukaryota</taxon>
        <taxon>Sar</taxon>
        <taxon>Stramenopiles</taxon>
        <taxon>Oomycota</taxon>
        <taxon>Peronosporomycetes</taxon>
        <taxon>Peronosporales</taxon>
        <taxon>Peronosporaceae</taxon>
        <taxon>Phytophthora</taxon>
    </lineage>
</organism>
<evidence type="ECO:0000256" key="6">
    <source>
        <dbReference type="ARBA" id="ARBA00023242"/>
    </source>
</evidence>
<evidence type="ECO:0000313" key="9">
    <source>
        <dbReference type="EMBL" id="KAF4045770.1"/>
    </source>
</evidence>
<dbReference type="GO" id="GO:0003677">
    <property type="term" value="F:DNA binding"/>
    <property type="evidence" value="ECO:0007669"/>
    <property type="project" value="UniProtKB-KW"/>
</dbReference>
<dbReference type="Pfam" id="PF02042">
    <property type="entry name" value="RWP-RK"/>
    <property type="match status" value="1"/>
</dbReference>